<dbReference type="KEGG" id="lto:RGQ30_00950"/>
<name>A0AA86J0W2_9BURK</name>
<dbReference type="PROSITE" id="PS51257">
    <property type="entry name" value="PROKAR_LIPOPROTEIN"/>
    <property type="match status" value="1"/>
</dbReference>
<dbReference type="InterPro" id="IPR025711">
    <property type="entry name" value="PepSY"/>
</dbReference>
<organism evidence="3 4">
    <name type="scientific">Limnobacter thiooxidans</name>
    <dbReference type="NCBI Taxonomy" id="131080"/>
    <lineage>
        <taxon>Bacteria</taxon>
        <taxon>Pseudomonadati</taxon>
        <taxon>Pseudomonadota</taxon>
        <taxon>Betaproteobacteria</taxon>
        <taxon>Burkholderiales</taxon>
        <taxon>Burkholderiaceae</taxon>
        <taxon>Limnobacter</taxon>
    </lineage>
</organism>
<evidence type="ECO:0000313" key="3">
    <source>
        <dbReference type="EMBL" id="BET24594.1"/>
    </source>
</evidence>
<accession>A0AA86J0W2</accession>
<evidence type="ECO:0000313" key="4">
    <source>
        <dbReference type="Proteomes" id="UP001329151"/>
    </source>
</evidence>
<dbReference type="Gene3D" id="3.10.450.40">
    <property type="match status" value="1"/>
</dbReference>
<dbReference type="RefSeq" id="WP_130557163.1">
    <property type="nucleotide sequence ID" value="NZ_AP028947.1"/>
</dbReference>
<keyword evidence="4" id="KW-1185">Reference proteome</keyword>
<dbReference type="AlphaFoldDB" id="A0AA86J0W2"/>
<proteinExistence type="predicted"/>
<feature type="chain" id="PRO_5041659451" evidence="1">
    <location>
        <begin position="28"/>
        <end position="105"/>
    </location>
</feature>
<feature type="signal peptide" evidence="1">
    <location>
        <begin position="1"/>
        <end position="27"/>
    </location>
</feature>
<dbReference type="Pfam" id="PF03413">
    <property type="entry name" value="PepSY"/>
    <property type="match status" value="1"/>
</dbReference>
<dbReference type="Proteomes" id="UP001329151">
    <property type="component" value="Chromosome"/>
</dbReference>
<protein>
    <submittedName>
        <fullName evidence="3">PepSY domain-containing protein</fullName>
    </submittedName>
</protein>
<sequence length="105" mass="11872">MKTRALLLLLLGSAMACAVALAPLAHADDDDKRIRRLQRSGEVLSLDQIFNRARAVKQGRILDADLDEDDGRLVYEIELLDARGRVWEMKLDARTGRLIELEQDD</sequence>
<dbReference type="EMBL" id="AP028947">
    <property type="protein sequence ID" value="BET24594.1"/>
    <property type="molecule type" value="Genomic_DNA"/>
</dbReference>
<gene>
    <name evidence="3" type="ORF">RGQ30_00950</name>
</gene>
<feature type="domain" description="PepSY" evidence="2">
    <location>
        <begin position="44"/>
        <end position="100"/>
    </location>
</feature>
<evidence type="ECO:0000259" key="2">
    <source>
        <dbReference type="Pfam" id="PF03413"/>
    </source>
</evidence>
<evidence type="ECO:0000256" key="1">
    <source>
        <dbReference type="SAM" id="SignalP"/>
    </source>
</evidence>
<reference evidence="3 4" key="1">
    <citation type="submission" date="2023-10" db="EMBL/GenBank/DDBJ databases">
        <title>Complete Genome Sequence of Limnobacter thiooxidans CS-K2T, Isolated from freshwater lake sediments in Bavaria, Germany.</title>
        <authorList>
            <person name="Naruki M."/>
            <person name="Watanabe A."/>
            <person name="Warashina T."/>
            <person name="Morita T."/>
            <person name="Arakawa K."/>
        </authorList>
    </citation>
    <scope>NUCLEOTIDE SEQUENCE [LARGE SCALE GENOMIC DNA]</scope>
    <source>
        <strain evidence="3 4">CS-K2</strain>
    </source>
</reference>
<keyword evidence="1" id="KW-0732">Signal</keyword>